<dbReference type="Proteomes" id="UP000434172">
    <property type="component" value="Unassembled WGS sequence"/>
</dbReference>
<accession>A0A8H3WHG6</accession>
<evidence type="ECO:0000313" key="2">
    <source>
        <dbReference type="Proteomes" id="UP000434172"/>
    </source>
</evidence>
<protein>
    <submittedName>
        <fullName evidence="1">Uncharacterized protein</fullName>
    </submittedName>
</protein>
<comment type="caution">
    <text evidence="1">The sequence shown here is derived from an EMBL/GenBank/DDBJ whole genome shotgun (WGS) entry which is preliminary data.</text>
</comment>
<organism evidence="1 2">
    <name type="scientific">Colletotrichum asianum</name>
    <dbReference type="NCBI Taxonomy" id="702518"/>
    <lineage>
        <taxon>Eukaryota</taxon>
        <taxon>Fungi</taxon>
        <taxon>Dikarya</taxon>
        <taxon>Ascomycota</taxon>
        <taxon>Pezizomycotina</taxon>
        <taxon>Sordariomycetes</taxon>
        <taxon>Hypocreomycetidae</taxon>
        <taxon>Glomerellales</taxon>
        <taxon>Glomerellaceae</taxon>
        <taxon>Colletotrichum</taxon>
        <taxon>Colletotrichum gloeosporioides species complex</taxon>
    </lineage>
</organism>
<evidence type="ECO:0000313" key="1">
    <source>
        <dbReference type="EMBL" id="KAF0324677.1"/>
    </source>
</evidence>
<name>A0A8H3WHG6_9PEZI</name>
<dbReference type="AlphaFoldDB" id="A0A8H3WHG6"/>
<sequence>MLQVTVAASNFSEIQLSEIILETDIVEFDGKQDSKYDSVGEDLWNARPFGGTNKGILRLANIRMSVTSSASTTTIPKFASGPMRETNAPEG</sequence>
<reference evidence="1 2" key="1">
    <citation type="submission" date="2019-12" db="EMBL/GenBank/DDBJ databases">
        <title>A genome sequence resource for the geographically widespread anthracnose pathogen Colletotrichum asianum.</title>
        <authorList>
            <person name="Meng Y."/>
        </authorList>
    </citation>
    <scope>NUCLEOTIDE SEQUENCE [LARGE SCALE GENOMIC DNA]</scope>
    <source>
        <strain evidence="1 2">ICMP 18580</strain>
    </source>
</reference>
<proteinExistence type="predicted"/>
<keyword evidence="2" id="KW-1185">Reference proteome</keyword>
<gene>
    <name evidence="1" type="ORF">GQ607_008116</name>
</gene>
<dbReference type="EMBL" id="WOWK01000042">
    <property type="protein sequence ID" value="KAF0324677.1"/>
    <property type="molecule type" value="Genomic_DNA"/>
</dbReference>